<organism evidence="3">
    <name type="scientific">Petromyzon marinus</name>
    <name type="common">Sea lamprey</name>
    <dbReference type="NCBI Taxonomy" id="7757"/>
    <lineage>
        <taxon>Eukaryota</taxon>
        <taxon>Metazoa</taxon>
        <taxon>Chordata</taxon>
        <taxon>Craniata</taxon>
        <taxon>Vertebrata</taxon>
        <taxon>Cyclostomata</taxon>
        <taxon>Hyperoartia</taxon>
        <taxon>Petromyzontiformes</taxon>
        <taxon>Petromyzontidae</taxon>
        <taxon>Petromyzon</taxon>
    </lineage>
</organism>
<dbReference type="AlphaFoldDB" id="S4RTV4"/>
<dbReference type="Ensembl" id="ENSPMAT00000008683.1">
    <property type="protein sequence ID" value="ENSPMAP00000008644.1"/>
    <property type="gene ID" value="ENSPMAG00000007862.1"/>
</dbReference>
<protein>
    <recommendedName>
        <fullName evidence="2">Fibroblast growth factor</fullName>
        <shortName evidence="2">FGF</shortName>
    </recommendedName>
</protein>
<dbReference type="PRINTS" id="PR00263">
    <property type="entry name" value="HBGFFGF"/>
</dbReference>
<evidence type="ECO:0000256" key="2">
    <source>
        <dbReference type="RuleBase" id="RU049442"/>
    </source>
</evidence>
<dbReference type="OMA" id="CTFRERT"/>
<reference evidence="3" key="2">
    <citation type="submission" date="2025-09" db="UniProtKB">
        <authorList>
            <consortium name="Ensembl"/>
        </authorList>
    </citation>
    <scope>IDENTIFICATION</scope>
</reference>
<proteinExistence type="inferred from homology"/>
<name>S4RTV4_PETMA</name>
<dbReference type="Pfam" id="PF00167">
    <property type="entry name" value="FGF"/>
    <property type="match status" value="1"/>
</dbReference>
<reference evidence="3" key="1">
    <citation type="submission" date="2025-08" db="UniProtKB">
        <authorList>
            <consortium name="Ensembl"/>
        </authorList>
    </citation>
    <scope>IDENTIFICATION</scope>
</reference>
<evidence type="ECO:0000256" key="1">
    <source>
        <dbReference type="ARBA" id="ARBA00007936"/>
    </source>
</evidence>
<dbReference type="InterPro" id="IPR002209">
    <property type="entry name" value="Fibroblast_GF_fam"/>
</dbReference>
<comment type="similarity">
    <text evidence="1 2">Belongs to the heparin-binding growth factors family.</text>
</comment>
<dbReference type="Gene3D" id="2.80.10.50">
    <property type="match status" value="1"/>
</dbReference>
<sequence length="83" mass="9335">MLEMRWVDRGVVAIKGVSSQRYLCMDDHGGLHGSTEYRPRECTFRERTLPDGYTIFYSAHRHAVVTLSPGQGRLRSSSSSTSS</sequence>
<dbReference type="GO" id="GO:0008083">
    <property type="term" value="F:growth factor activity"/>
    <property type="evidence" value="ECO:0007669"/>
    <property type="project" value="InterPro"/>
</dbReference>
<dbReference type="HOGENOM" id="CLU_2489175_0_0_1"/>
<dbReference type="InterPro" id="IPR008996">
    <property type="entry name" value="IL1/FGF"/>
</dbReference>
<dbReference type="STRING" id="7757.ENSPMAP00000008644"/>
<dbReference type="PRINTS" id="PR00262">
    <property type="entry name" value="IL1HBGF"/>
</dbReference>
<evidence type="ECO:0000313" key="3">
    <source>
        <dbReference type="Ensembl" id="ENSPMAP00000008644.1"/>
    </source>
</evidence>
<accession>S4RTV4</accession>
<dbReference type="SUPFAM" id="SSF50353">
    <property type="entry name" value="Cytokine"/>
    <property type="match status" value="1"/>
</dbReference>
<dbReference type="PANTHER" id="PTHR11486">
    <property type="entry name" value="FIBROBLAST GROWTH FACTOR"/>
    <property type="match status" value="1"/>
</dbReference>
<dbReference type="PROSITE" id="PS00247">
    <property type="entry name" value="HBGF_FGF"/>
    <property type="match status" value="1"/>
</dbReference>